<keyword evidence="8" id="KW-0479">Metal-binding</keyword>
<dbReference type="CDD" id="cd00537">
    <property type="entry name" value="MTHFR"/>
    <property type="match status" value="1"/>
</dbReference>
<dbReference type="GO" id="GO:0004489">
    <property type="term" value="F:methylenetetrahydrofolate reductase [NAD(P)H] activity"/>
    <property type="evidence" value="ECO:0007669"/>
    <property type="project" value="InterPro"/>
</dbReference>
<protein>
    <recommendedName>
        <fullName evidence="9">Hcy-binding domain-containing protein</fullName>
    </recommendedName>
</protein>
<keyword evidence="3 8" id="KW-0489">Methyltransferase</keyword>
<feature type="non-terminal residue" evidence="10">
    <location>
        <position position="506"/>
    </location>
</feature>
<dbReference type="Pfam" id="PF02574">
    <property type="entry name" value="S-methyl_trans"/>
    <property type="match status" value="1"/>
</dbReference>
<dbReference type="NCBIfam" id="NF006396">
    <property type="entry name" value="PRK08645.1"/>
    <property type="match status" value="1"/>
</dbReference>
<evidence type="ECO:0000313" key="10">
    <source>
        <dbReference type="EMBL" id="OGF58834.1"/>
    </source>
</evidence>
<dbReference type="InterPro" id="IPR003171">
    <property type="entry name" value="Mehydrof_redctse-like"/>
</dbReference>
<evidence type="ECO:0000256" key="3">
    <source>
        <dbReference type="ARBA" id="ARBA00022603"/>
    </source>
</evidence>
<evidence type="ECO:0000256" key="2">
    <source>
        <dbReference type="ARBA" id="ARBA00004777"/>
    </source>
</evidence>
<feature type="binding site" evidence="8">
    <location>
        <position position="189"/>
    </location>
    <ligand>
        <name>Zn(2+)</name>
        <dbReference type="ChEBI" id="CHEBI:29105"/>
    </ligand>
</feature>
<keyword evidence="7" id="KW-0560">Oxidoreductase</keyword>
<dbReference type="Pfam" id="PF02219">
    <property type="entry name" value="MTHFR"/>
    <property type="match status" value="1"/>
</dbReference>
<dbReference type="EMBL" id="MFGW01000232">
    <property type="protein sequence ID" value="OGF58834.1"/>
    <property type="molecule type" value="Genomic_DNA"/>
</dbReference>
<dbReference type="SUPFAM" id="SSF51730">
    <property type="entry name" value="FAD-linked oxidoreductase"/>
    <property type="match status" value="1"/>
</dbReference>
<dbReference type="PANTHER" id="PTHR11103">
    <property type="entry name" value="SLR1189 PROTEIN"/>
    <property type="match status" value="1"/>
</dbReference>
<dbReference type="UniPathway" id="UPA00193"/>
<dbReference type="GO" id="GO:0006555">
    <property type="term" value="P:methionine metabolic process"/>
    <property type="evidence" value="ECO:0007669"/>
    <property type="project" value="InterPro"/>
</dbReference>
<keyword evidence="6" id="KW-0274">FAD</keyword>
<evidence type="ECO:0000256" key="8">
    <source>
        <dbReference type="PROSITE-ProRule" id="PRU00333"/>
    </source>
</evidence>
<comment type="cofactor">
    <cofactor evidence="8">
        <name>Zn(2+)</name>
        <dbReference type="ChEBI" id="CHEBI:29105"/>
    </cofactor>
</comment>
<dbReference type="STRING" id="1817863.A2Y62_10160"/>
<dbReference type="GO" id="GO:0032259">
    <property type="term" value="P:methylation"/>
    <property type="evidence" value="ECO:0007669"/>
    <property type="project" value="UniProtKB-KW"/>
</dbReference>
<feature type="domain" description="Hcy-binding" evidence="9">
    <location>
        <begin position="1"/>
        <end position="269"/>
    </location>
</feature>
<comment type="cofactor">
    <cofactor evidence="1">
        <name>FAD</name>
        <dbReference type="ChEBI" id="CHEBI:57692"/>
    </cofactor>
</comment>
<gene>
    <name evidence="10" type="ORF">A2Y62_10160</name>
</gene>
<keyword evidence="5 8" id="KW-0808">Transferase</keyword>
<name>A0A1F5V5Y8_9BACT</name>
<evidence type="ECO:0000256" key="4">
    <source>
        <dbReference type="ARBA" id="ARBA00022630"/>
    </source>
</evidence>
<evidence type="ECO:0000256" key="1">
    <source>
        <dbReference type="ARBA" id="ARBA00001974"/>
    </source>
</evidence>
<evidence type="ECO:0000256" key="7">
    <source>
        <dbReference type="ARBA" id="ARBA00023002"/>
    </source>
</evidence>
<keyword evidence="4" id="KW-0285">Flavoprotein</keyword>
<feature type="binding site" evidence="8">
    <location>
        <position position="255"/>
    </location>
    <ligand>
        <name>Zn(2+)</name>
        <dbReference type="ChEBI" id="CHEBI:29105"/>
    </ligand>
</feature>
<dbReference type="Proteomes" id="UP000178943">
    <property type="component" value="Unassembled WGS sequence"/>
</dbReference>
<dbReference type="InterPro" id="IPR036589">
    <property type="entry name" value="HCY_dom_sf"/>
</dbReference>
<dbReference type="GO" id="GO:0035999">
    <property type="term" value="P:tetrahydrofolate interconversion"/>
    <property type="evidence" value="ECO:0007669"/>
    <property type="project" value="UniProtKB-UniPathway"/>
</dbReference>
<dbReference type="InterPro" id="IPR003726">
    <property type="entry name" value="HCY_dom"/>
</dbReference>
<dbReference type="InterPro" id="IPR029041">
    <property type="entry name" value="FAD-linked_oxidoreductase-like"/>
</dbReference>
<dbReference type="Gene3D" id="3.20.20.330">
    <property type="entry name" value="Homocysteine-binding-like domain"/>
    <property type="match status" value="1"/>
</dbReference>
<dbReference type="AlphaFoldDB" id="A0A1F5V5Y8"/>
<dbReference type="GO" id="GO:0008168">
    <property type="term" value="F:methyltransferase activity"/>
    <property type="evidence" value="ECO:0007669"/>
    <property type="project" value="UniProtKB-UniRule"/>
</dbReference>
<dbReference type="Gene3D" id="3.20.20.220">
    <property type="match status" value="1"/>
</dbReference>
<organism evidence="10 11">
    <name type="scientific">Candidatus Fischerbacteria bacterium RBG_13_37_8</name>
    <dbReference type="NCBI Taxonomy" id="1817863"/>
    <lineage>
        <taxon>Bacteria</taxon>
        <taxon>Candidatus Fischeribacteriota</taxon>
    </lineage>
</organism>
<feature type="binding site" evidence="8">
    <location>
        <position position="254"/>
    </location>
    <ligand>
        <name>Zn(2+)</name>
        <dbReference type="ChEBI" id="CHEBI:29105"/>
    </ligand>
</feature>
<dbReference type="SUPFAM" id="SSF82282">
    <property type="entry name" value="Homocysteine S-methyltransferase"/>
    <property type="match status" value="1"/>
</dbReference>
<keyword evidence="8" id="KW-0862">Zinc</keyword>
<comment type="caution">
    <text evidence="10">The sequence shown here is derived from an EMBL/GenBank/DDBJ whole genome shotgun (WGS) entry which is preliminary data.</text>
</comment>
<evidence type="ECO:0000256" key="5">
    <source>
        <dbReference type="ARBA" id="ARBA00022679"/>
    </source>
</evidence>
<evidence type="ECO:0000256" key="6">
    <source>
        <dbReference type="ARBA" id="ARBA00022827"/>
    </source>
</evidence>
<dbReference type="PROSITE" id="PS50970">
    <property type="entry name" value="HCY"/>
    <property type="match status" value="1"/>
</dbReference>
<proteinExistence type="predicted"/>
<reference evidence="10 11" key="1">
    <citation type="journal article" date="2016" name="Nat. Commun.">
        <title>Thousands of microbial genomes shed light on interconnected biogeochemical processes in an aquifer system.</title>
        <authorList>
            <person name="Anantharaman K."/>
            <person name="Brown C.T."/>
            <person name="Hug L.A."/>
            <person name="Sharon I."/>
            <person name="Castelle C.J."/>
            <person name="Probst A.J."/>
            <person name="Thomas B.C."/>
            <person name="Singh A."/>
            <person name="Wilkins M.J."/>
            <person name="Karaoz U."/>
            <person name="Brodie E.L."/>
            <person name="Williams K.H."/>
            <person name="Hubbard S.S."/>
            <person name="Banfield J.F."/>
        </authorList>
    </citation>
    <scope>NUCLEOTIDE SEQUENCE [LARGE SCALE GENOMIC DNA]</scope>
</reference>
<accession>A0A1F5V5Y8</accession>
<evidence type="ECO:0000259" key="9">
    <source>
        <dbReference type="PROSITE" id="PS50970"/>
    </source>
</evidence>
<dbReference type="GO" id="GO:0046872">
    <property type="term" value="F:metal ion binding"/>
    <property type="evidence" value="ECO:0007669"/>
    <property type="project" value="UniProtKB-KW"/>
</dbReference>
<comment type="pathway">
    <text evidence="2">One-carbon metabolism; tetrahydrofolate interconversion.</text>
</comment>
<dbReference type="PANTHER" id="PTHR11103:SF18">
    <property type="entry name" value="SLR1189 PROTEIN"/>
    <property type="match status" value="1"/>
</dbReference>
<evidence type="ECO:0000313" key="11">
    <source>
        <dbReference type="Proteomes" id="UP000178943"/>
    </source>
</evidence>
<sequence length="506" mass="55733">MGTQLIVRGVPVHYCKEEQNLLNPSLVLSIHEDYIRAGAQIIETNTFAANHVQLRKYNLEKKVKKINQEGVRLAKDAARRSDVYVAGSVGPLGALIKPYGPLSLQEVSQTYQEQISYLIEAGVDIIIIETISSLIEAREAVKAAKSIASIPVICQLTIMADVKTKFGDDAEASLRTVAFDGADVVGINCSLGPRETYDVLQALINKLPYYISVQPNAGYPAIEKGKPVYYSSPDYLKRYAKLYAELGANIVGACCGSGPEHIQTMAEVILKKKPKRTITSPVSILEPEKKETAPLEIEYKACSLKEYMKKDFILTVEIDPPKGWDYAKLLDESMRFKRQGLDLVNIADNPMARVRMSSIVMSYLVKERIGLEPILHFTCRDRNILGIQSELLGAAALGINVILALRGDPATIGDFPKATSVFDVDSLGLVKIINSLNKGYNFSGAPIDSRTNFIIGIAGNPSSKNVDGDIERIAEKVTEGARFIQTQPVYDIEKLIAFKQKTDYLN</sequence>